<feature type="non-terminal residue" evidence="1">
    <location>
        <position position="1"/>
    </location>
</feature>
<protein>
    <submittedName>
        <fullName evidence="1">Uncharacterized protein</fullName>
    </submittedName>
</protein>
<keyword evidence="2" id="KW-1185">Reference proteome</keyword>
<dbReference type="AlphaFoldDB" id="A0AA89AQ64"/>
<gene>
    <name evidence="1" type="ORF">RJ639_008252</name>
</gene>
<evidence type="ECO:0000313" key="2">
    <source>
        <dbReference type="Proteomes" id="UP001188597"/>
    </source>
</evidence>
<accession>A0AA89AQ64</accession>
<proteinExistence type="predicted"/>
<organism evidence="1 2">
    <name type="scientific">Escallonia herrerae</name>
    <dbReference type="NCBI Taxonomy" id="1293975"/>
    <lineage>
        <taxon>Eukaryota</taxon>
        <taxon>Viridiplantae</taxon>
        <taxon>Streptophyta</taxon>
        <taxon>Embryophyta</taxon>
        <taxon>Tracheophyta</taxon>
        <taxon>Spermatophyta</taxon>
        <taxon>Magnoliopsida</taxon>
        <taxon>eudicotyledons</taxon>
        <taxon>Gunneridae</taxon>
        <taxon>Pentapetalae</taxon>
        <taxon>asterids</taxon>
        <taxon>campanulids</taxon>
        <taxon>Escalloniales</taxon>
        <taxon>Escalloniaceae</taxon>
        <taxon>Escallonia</taxon>
    </lineage>
</organism>
<sequence length="91" mass="10137">DVLKGDGGPGTILQPFTKPGTGTLFYNYEDDISKVDDENMVKEKSENSCITKVTVQYDVKEGFISNTSHVSIEPFTALVKYSNNHLINKHK</sequence>
<reference evidence="1" key="1">
    <citation type="submission" date="2022-12" db="EMBL/GenBank/DDBJ databases">
        <title>Draft genome assemblies for two species of Escallonia (Escalloniales).</title>
        <authorList>
            <person name="Chanderbali A."/>
            <person name="Dervinis C."/>
            <person name="Anghel I."/>
            <person name="Soltis D."/>
            <person name="Soltis P."/>
            <person name="Zapata F."/>
        </authorList>
    </citation>
    <scope>NUCLEOTIDE SEQUENCE</scope>
    <source>
        <strain evidence="1">UCBG64.0493</strain>
        <tissue evidence="1">Leaf</tissue>
    </source>
</reference>
<comment type="caution">
    <text evidence="1">The sequence shown here is derived from an EMBL/GenBank/DDBJ whole genome shotgun (WGS) entry which is preliminary data.</text>
</comment>
<feature type="non-terminal residue" evidence="1">
    <location>
        <position position="91"/>
    </location>
</feature>
<name>A0AA89AQ64_9ASTE</name>
<dbReference type="Proteomes" id="UP001188597">
    <property type="component" value="Unassembled WGS sequence"/>
</dbReference>
<evidence type="ECO:0000313" key="1">
    <source>
        <dbReference type="EMBL" id="KAK3012689.1"/>
    </source>
</evidence>
<dbReference type="EMBL" id="JAVXUP010001358">
    <property type="protein sequence ID" value="KAK3012689.1"/>
    <property type="molecule type" value="Genomic_DNA"/>
</dbReference>